<dbReference type="RefSeq" id="WP_029911163.1">
    <property type="nucleotide sequence ID" value="NZ_AP020335.1"/>
</dbReference>
<keyword evidence="3" id="KW-1185">Reference proteome</keyword>
<evidence type="ECO:0000313" key="2">
    <source>
        <dbReference type="EMBL" id="KDN95972.1"/>
    </source>
</evidence>
<feature type="signal peptide" evidence="1">
    <location>
        <begin position="1"/>
        <end position="24"/>
    </location>
</feature>
<evidence type="ECO:0008006" key="4">
    <source>
        <dbReference type="Google" id="ProtNLM"/>
    </source>
</evidence>
<organism evidence="2 3">
    <name type="scientific">Hydrogenovibrio marinus</name>
    <dbReference type="NCBI Taxonomy" id="28885"/>
    <lineage>
        <taxon>Bacteria</taxon>
        <taxon>Pseudomonadati</taxon>
        <taxon>Pseudomonadota</taxon>
        <taxon>Gammaproteobacteria</taxon>
        <taxon>Thiotrichales</taxon>
        <taxon>Piscirickettsiaceae</taxon>
        <taxon>Hydrogenovibrio</taxon>
    </lineage>
</organism>
<name>A0A066ZR28_HYDMR</name>
<sequence>MNLISIKRALIATSLGVLSLQAHAQDYDGHLGMDLSLSNDTANVGVYSLRESAQELTNLGVNYFFNRDGDKFADIFGSISRKGMANNENLELGVAGKVFYADDHSSNNSGYGAMLGVNGRYWLPTELPMALGADWLYAPPITSFGKVKSASQTDVRLEARILPSAVAYVGYRRLSVEFDQHTQTMDSNVNVGVNIAFQ</sequence>
<dbReference type="Pfam" id="PF07437">
    <property type="entry name" value="YfaZ"/>
    <property type="match status" value="1"/>
</dbReference>
<dbReference type="AlphaFoldDB" id="A0A066ZR28"/>
<gene>
    <name evidence="2" type="ORF">EI16_06710</name>
</gene>
<accession>A0A066ZR28</accession>
<protein>
    <recommendedName>
        <fullName evidence="4">YfaZ</fullName>
    </recommendedName>
</protein>
<dbReference type="InterPro" id="IPR009998">
    <property type="entry name" value="YfaZ"/>
</dbReference>
<proteinExistence type="predicted"/>
<comment type="caution">
    <text evidence="2">The sequence shown here is derived from an EMBL/GenBank/DDBJ whole genome shotgun (WGS) entry which is preliminary data.</text>
</comment>
<evidence type="ECO:0000313" key="3">
    <source>
        <dbReference type="Proteomes" id="UP000027341"/>
    </source>
</evidence>
<keyword evidence="1" id="KW-0732">Signal</keyword>
<reference evidence="2 3" key="1">
    <citation type="submission" date="2014-04" db="EMBL/GenBank/DDBJ databases">
        <title>Draft genome sequence of Hydrogenovibrio marinus MH-110, a model organism for aerobic H2 metabolism.</title>
        <authorList>
            <person name="Cha H.J."/>
            <person name="Jo B.H."/>
            <person name="Hwang B.H."/>
        </authorList>
    </citation>
    <scope>NUCLEOTIDE SEQUENCE [LARGE SCALE GENOMIC DNA]</scope>
    <source>
        <strain evidence="2 3">MH-110</strain>
    </source>
</reference>
<dbReference type="EMBL" id="JMIU01000001">
    <property type="protein sequence ID" value="KDN95972.1"/>
    <property type="molecule type" value="Genomic_DNA"/>
</dbReference>
<dbReference type="STRING" id="28885.EI16_06710"/>
<feature type="chain" id="PRO_5001632464" description="YfaZ" evidence="1">
    <location>
        <begin position="25"/>
        <end position="198"/>
    </location>
</feature>
<evidence type="ECO:0000256" key="1">
    <source>
        <dbReference type="SAM" id="SignalP"/>
    </source>
</evidence>
<dbReference type="Proteomes" id="UP000027341">
    <property type="component" value="Unassembled WGS sequence"/>
</dbReference>